<organism evidence="1 2">
    <name type="scientific">Aphanothece cf. minutissima CCALA 015</name>
    <dbReference type="NCBI Taxonomy" id="2107695"/>
    <lineage>
        <taxon>Bacteria</taxon>
        <taxon>Bacillati</taxon>
        <taxon>Cyanobacteriota</taxon>
        <taxon>Cyanophyceae</taxon>
        <taxon>Oscillatoriophycideae</taxon>
        <taxon>Chroococcales</taxon>
        <taxon>Aphanothecaceae</taxon>
        <taxon>Aphanothece</taxon>
    </lineage>
</organism>
<sequence length="290" mass="31588">MYDVLIPGVLEQFTPAATTERGFLEQVQQADIRLVEHFRTHGPVSPEIYTDPLIRAAYLLRHLGHYTLQMGDLLTALDGRPEVAAVLGRRRLRLAALCGGPCPEAIALSCLHRQLGGVAMDVTVLDRNASHWDDCWPITGAIAGNYPEHPSVRITGVVTDLFSATMAAAERRALAGADVFTTMNCLNELVGLGIGRVRQGLRRRLALLRSGTLVLASDQAGCGDCTRGLTLLRQLLEEQGARILLDDQGQVHAVENRLGLPQGIAWMYGAANENRFRIKVKTLRLAAVLA</sequence>
<name>A0ABX5FE61_9CHRO</name>
<dbReference type="RefSeq" id="WP_106219638.1">
    <property type="nucleotide sequence ID" value="NZ_PVWP01000001.1"/>
</dbReference>
<reference evidence="1 2" key="1">
    <citation type="submission" date="2018-02" db="EMBL/GenBank/DDBJ databases">
        <authorList>
            <person name="Moore K."/>
            <person name="Momper L."/>
        </authorList>
    </citation>
    <scope>NUCLEOTIDE SEQUENCE [LARGE SCALE GENOMIC DNA]</scope>
    <source>
        <strain evidence="1 2">CCALA 015</strain>
    </source>
</reference>
<dbReference type="EMBL" id="PVWP01000001">
    <property type="protein sequence ID" value="PSB39447.1"/>
    <property type="molecule type" value="Genomic_DNA"/>
</dbReference>
<protein>
    <submittedName>
        <fullName evidence="1">Uncharacterized protein</fullName>
    </submittedName>
</protein>
<keyword evidence="2" id="KW-1185">Reference proteome</keyword>
<accession>A0ABX5FE61</accession>
<dbReference type="Proteomes" id="UP000238218">
    <property type="component" value="Unassembled WGS sequence"/>
</dbReference>
<evidence type="ECO:0000313" key="1">
    <source>
        <dbReference type="EMBL" id="PSB39447.1"/>
    </source>
</evidence>
<gene>
    <name evidence="1" type="ORF">C7B81_02055</name>
</gene>
<evidence type="ECO:0000313" key="2">
    <source>
        <dbReference type="Proteomes" id="UP000238218"/>
    </source>
</evidence>
<reference evidence="1 2" key="2">
    <citation type="submission" date="2018-03" db="EMBL/GenBank/DDBJ databases">
        <title>The ancient ancestry and fast evolution of plastids.</title>
        <authorList>
            <person name="Moore K.R."/>
            <person name="Magnabosco C."/>
            <person name="Momper L."/>
            <person name="Gold D.A."/>
            <person name="Bosak T."/>
            <person name="Fournier G.P."/>
        </authorList>
    </citation>
    <scope>NUCLEOTIDE SEQUENCE [LARGE SCALE GENOMIC DNA]</scope>
    <source>
        <strain evidence="1 2">CCALA 015</strain>
    </source>
</reference>
<proteinExistence type="predicted"/>
<comment type="caution">
    <text evidence="1">The sequence shown here is derived from an EMBL/GenBank/DDBJ whole genome shotgun (WGS) entry which is preliminary data.</text>
</comment>